<dbReference type="STRING" id="999894.TDIS_0896"/>
<proteinExistence type="inferred from homology"/>
<feature type="transmembrane region" description="Helical" evidence="9">
    <location>
        <begin position="207"/>
        <end position="224"/>
    </location>
</feature>
<evidence type="ECO:0000256" key="3">
    <source>
        <dbReference type="ARBA" id="ARBA00022475"/>
    </source>
</evidence>
<evidence type="ECO:0000256" key="4">
    <source>
        <dbReference type="ARBA" id="ARBA00022519"/>
    </source>
</evidence>
<dbReference type="RefSeq" id="WP_068669738.1">
    <property type="nucleotide sequence ID" value="NZ_LWLG01000004.1"/>
</dbReference>
<protein>
    <submittedName>
        <fullName evidence="10">Sulfur transport protein</fullName>
    </submittedName>
</protein>
<keyword evidence="7 9" id="KW-0472">Membrane</keyword>
<feature type="transmembrane region" description="Helical" evidence="9">
    <location>
        <begin position="354"/>
        <end position="374"/>
    </location>
</feature>
<evidence type="ECO:0000256" key="8">
    <source>
        <dbReference type="ARBA" id="ARBA00035655"/>
    </source>
</evidence>
<dbReference type="OrthoDB" id="9794165at2"/>
<dbReference type="PANTHER" id="PTHR30574">
    <property type="entry name" value="INNER MEMBRANE PROTEIN YEDE"/>
    <property type="match status" value="1"/>
</dbReference>
<feature type="transmembrane region" description="Helical" evidence="9">
    <location>
        <begin position="245"/>
        <end position="264"/>
    </location>
</feature>
<name>A0A179D4G3_9BACT</name>
<gene>
    <name evidence="10" type="ORF">TDIS_0896</name>
</gene>
<dbReference type="PANTHER" id="PTHR30574:SF1">
    <property type="entry name" value="SULPHUR TRANSPORT DOMAIN-CONTAINING PROTEIN"/>
    <property type="match status" value="1"/>
</dbReference>
<comment type="similarity">
    <text evidence="8">Belongs to the TsuA/YedE (TC 9.B.102) family.</text>
</comment>
<sequence>MSVLKEKIKGVYEGLCAKNWSPLMGGILLAFFVVLLETWYRPWGIVGGLRNWADWFFYGLGLYEDEPPHPLWFSSSILDIGLVWGAFISAALAREFGIRVPPKIEFIKAIVAGILMGIGSALAMGCNVGGFYMAVNNLAANGLVMMIGLIFGVILGVKYLYWELEHFPSAGGFEISFRKINPILGVIALIGLLLATKAYFGSEADDGATLGGCLILTAAIGYTMHRSRFCMVNALREPFMTGEAVMGKALAISLILSAIGIAILKYNEFRPEMAYVTPTFGIGALLGGFIFGAAMVVAGGCGSGSLWRVAEGQVKLVVVVIFFALTNSLVRHLFAEYEVIESGYLGKAIFMPEYLGYAGTLFLIALAVIVWYIVIDWNEDTNKLVLEM</sequence>
<accession>A0A179D4G3</accession>
<keyword evidence="2" id="KW-0813">Transport</keyword>
<dbReference type="GO" id="GO:0005886">
    <property type="term" value="C:plasma membrane"/>
    <property type="evidence" value="ECO:0007669"/>
    <property type="project" value="UniProtKB-SubCell"/>
</dbReference>
<evidence type="ECO:0000256" key="2">
    <source>
        <dbReference type="ARBA" id="ARBA00022448"/>
    </source>
</evidence>
<evidence type="ECO:0000313" key="11">
    <source>
        <dbReference type="Proteomes" id="UP000078390"/>
    </source>
</evidence>
<comment type="subcellular location">
    <subcellularLocation>
        <location evidence="1">Cell inner membrane</location>
        <topology evidence="1">Multi-pass membrane protein</topology>
    </subcellularLocation>
</comment>
<evidence type="ECO:0000256" key="5">
    <source>
        <dbReference type="ARBA" id="ARBA00022692"/>
    </source>
</evidence>
<reference evidence="10 11" key="1">
    <citation type="submission" date="2016-04" db="EMBL/GenBank/DDBJ databases">
        <title>Genome analysis of Thermosulfurimonas dismutans, the first thermophilic sulfur-disproportionating bacterium of the phylum Thermodesulfobacteria.</title>
        <authorList>
            <person name="Mardanov A.V."/>
            <person name="Beletsky A.V."/>
            <person name="Kadnikov V.V."/>
            <person name="Slobodkin A.I."/>
            <person name="Ravin N.V."/>
        </authorList>
    </citation>
    <scope>NUCLEOTIDE SEQUENCE [LARGE SCALE GENOMIC DNA]</scope>
    <source>
        <strain evidence="10 11">S95</strain>
    </source>
</reference>
<dbReference type="InterPro" id="IPR007272">
    <property type="entry name" value="Sulf_transp_TsuA/YedE"/>
</dbReference>
<feature type="transmembrane region" description="Helical" evidence="9">
    <location>
        <begin position="138"/>
        <end position="161"/>
    </location>
</feature>
<feature type="transmembrane region" description="Helical" evidence="9">
    <location>
        <begin position="314"/>
        <end position="334"/>
    </location>
</feature>
<evidence type="ECO:0000256" key="6">
    <source>
        <dbReference type="ARBA" id="ARBA00022989"/>
    </source>
</evidence>
<feature type="transmembrane region" description="Helical" evidence="9">
    <location>
        <begin position="182"/>
        <end position="201"/>
    </location>
</feature>
<feature type="transmembrane region" description="Helical" evidence="9">
    <location>
        <begin position="20"/>
        <end position="40"/>
    </location>
</feature>
<evidence type="ECO:0000313" key="10">
    <source>
        <dbReference type="EMBL" id="OAQ20970.1"/>
    </source>
</evidence>
<dbReference type="AlphaFoldDB" id="A0A179D4G3"/>
<evidence type="ECO:0000256" key="9">
    <source>
        <dbReference type="SAM" id="Phobius"/>
    </source>
</evidence>
<evidence type="ECO:0000256" key="1">
    <source>
        <dbReference type="ARBA" id="ARBA00004429"/>
    </source>
</evidence>
<keyword evidence="4" id="KW-0997">Cell inner membrane</keyword>
<dbReference type="EMBL" id="LWLG01000004">
    <property type="protein sequence ID" value="OAQ20970.1"/>
    <property type="molecule type" value="Genomic_DNA"/>
</dbReference>
<organism evidence="10 11">
    <name type="scientific">Thermosulfurimonas dismutans</name>
    <dbReference type="NCBI Taxonomy" id="999894"/>
    <lineage>
        <taxon>Bacteria</taxon>
        <taxon>Pseudomonadati</taxon>
        <taxon>Thermodesulfobacteriota</taxon>
        <taxon>Thermodesulfobacteria</taxon>
        <taxon>Thermodesulfobacteriales</taxon>
        <taxon>Thermodesulfobacteriaceae</taxon>
        <taxon>Thermosulfurimonas</taxon>
    </lineage>
</organism>
<evidence type="ECO:0000256" key="7">
    <source>
        <dbReference type="ARBA" id="ARBA00023136"/>
    </source>
</evidence>
<dbReference type="Pfam" id="PF04143">
    <property type="entry name" value="Sulf_transp"/>
    <property type="match status" value="2"/>
</dbReference>
<keyword evidence="5 9" id="KW-0812">Transmembrane</keyword>
<feature type="transmembrane region" description="Helical" evidence="9">
    <location>
        <begin position="71"/>
        <end position="94"/>
    </location>
</feature>
<feature type="transmembrane region" description="Helical" evidence="9">
    <location>
        <begin position="106"/>
        <end position="132"/>
    </location>
</feature>
<keyword evidence="3" id="KW-1003">Cell membrane</keyword>
<dbReference type="Proteomes" id="UP000078390">
    <property type="component" value="Unassembled WGS sequence"/>
</dbReference>
<keyword evidence="11" id="KW-1185">Reference proteome</keyword>
<feature type="transmembrane region" description="Helical" evidence="9">
    <location>
        <begin position="284"/>
        <end position="307"/>
    </location>
</feature>
<comment type="caution">
    <text evidence="10">The sequence shown here is derived from an EMBL/GenBank/DDBJ whole genome shotgun (WGS) entry which is preliminary data.</text>
</comment>
<keyword evidence="6 9" id="KW-1133">Transmembrane helix</keyword>